<evidence type="ECO:0000313" key="1">
    <source>
        <dbReference type="EMBL" id="QBJ91802.1"/>
    </source>
</evidence>
<reference evidence="1 2" key="1">
    <citation type="submission" date="2018-08" db="EMBL/GenBank/DDBJ databases">
        <title>The complete genome sequence of Streptomyces seoulensis, a pioneer strain for nickel superoxide dismutase discovery.</title>
        <authorList>
            <person name="Shin J."/>
            <person name="Lee J.-S."/>
            <person name="Lee E.-J."/>
            <person name="Youn H.-D."/>
        </authorList>
    </citation>
    <scope>NUCLEOTIDE SEQUENCE [LARGE SCALE GENOMIC DNA]</scope>
    <source>
        <strain evidence="1 2">KCTC 9819</strain>
    </source>
</reference>
<name>A0A4P6TY92_STRSO</name>
<accession>A0A4P6TY92</accession>
<keyword evidence="2" id="KW-1185">Reference proteome</keyword>
<organism evidence="1 2">
    <name type="scientific">Streptomyces seoulensis</name>
    <dbReference type="NCBI Taxonomy" id="73044"/>
    <lineage>
        <taxon>Bacteria</taxon>
        <taxon>Bacillati</taxon>
        <taxon>Actinomycetota</taxon>
        <taxon>Actinomycetes</taxon>
        <taxon>Kitasatosporales</taxon>
        <taxon>Streptomycetaceae</taxon>
        <taxon>Streptomyces</taxon>
    </lineage>
</organism>
<evidence type="ECO:0000313" key="2">
    <source>
        <dbReference type="Proteomes" id="UP000292547"/>
    </source>
</evidence>
<protein>
    <submittedName>
        <fullName evidence="1">Uncharacterized protein</fullName>
    </submittedName>
</protein>
<sequence>MNAWELEAMRRAIVVSAQGLGSVSPDPPAGCVILDRGGWEDMLKVLGETGARSVLVVGDSDVPRLARSRGVWGTSVWSGDVCRRAEVG</sequence>
<proteinExistence type="predicted"/>
<gene>
    <name evidence="1" type="ORF">D0Z67_16940</name>
</gene>
<dbReference type="EMBL" id="CP032229">
    <property type="protein sequence ID" value="QBJ91802.1"/>
    <property type="molecule type" value="Genomic_DNA"/>
</dbReference>
<dbReference type="Proteomes" id="UP000292547">
    <property type="component" value="Chromosome"/>
</dbReference>
<dbReference type="KEGG" id="sseo:D0Z67_16940"/>
<dbReference type="AlphaFoldDB" id="A0A4P6TY92"/>